<dbReference type="Pfam" id="PF03061">
    <property type="entry name" value="4HBT"/>
    <property type="match status" value="1"/>
</dbReference>
<dbReference type="Gene3D" id="3.10.129.10">
    <property type="entry name" value="Hotdog Thioesterase"/>
    <property type="match status" value="1"/>
</dbReference>
<dbReference type="PROSITE" id="PS51770">
    <property type="entry name" value="HOTDOG_ACOT"/>
    <property type="match status" value="1"/>
</dbReference>
<evidence type="ECO:0000256" key="1">
    <source>
        <dbReference type="ARBA" id="ARBA00022801"/>
    </source>
</evidence>
<reference evidence="3 4" key="1">
    <citation type="submission" date="2020-06" db="EMBL/GenBank/DDBJ databases">
        <title>NJ-3-1, isolated from saline soil.</title>
        <authorList>
            <person name="Cui H.L."/>
            <person name="Shi X."/>
        </authorList>
    </citation>
    <scope>NUCLEOTIDE SEQUENCE [LARGE SCALE GENOMIC DNA]</scope>
    <source>
        <strain evidence="3 4">NJ-3-1</strain>
    </source>
</reference>
<name>A0A7D5L962_9EURY</name>
<feature type="domain" description="HotDog ACOT-type" evidence="2">
    <location>
        <begin position="21"/>
        <end position="133"/>
    </location>
</feature>
<accession>A0A7D5L962</accession>
<keyword evidence="1" id="KW-0378">Hydrolase</keyword>
<dbReference type="InterPro" id="IPR040170">
    <property type="entry name" value="Cytosol_ACT"/>
</dbReference>
<dbReference type="PANTHER" id="PTHR11049">
    <property type="entry name" value="ACYL COENZYME A THIOESTER HYDROLASE"/>
    <property type="match status" value="1"/>
</dbReference>
<evidence type="ECO:0000313" key="4">
    <source>
        <dbReference type="Proteomes" id="UP000509626"/>
    </source>
</evidence>
<dbReference type="GO" id="GO:0052816">
    <property type="term" value="F:long-chain fatty acyl-CoA hydrolase activity"/>
    <property type="evidence" value="ECO:0007669"/>
    <property type="project" value="TreeGrafter"/>
</dbReference>
<evidence type="ECO:0000259" key="2">
    <source>
        <dbReference type="PROSITE" id="PS51770"/>
    </source>
</evidence>
<dbReference type="GO" id="GO:0006637">
    <property type="term" value="P:acyl-CoA metabolic process"/>
    <property type="evidence" value="ECO:0007669"/>
    <property type="project" value="TreeGrafter"/>
</dbReference>
<dbReference type="OrthoDB" id="15030at2157"/>
<dbReference type="PANTHER" id="PTHR11049:SF24">
    <property type="entry name" value="CYTOSOLIC ACYL COENZYME A THIOESTER HYDROLASE"/>
    <property type="match status" value="1"/>
</dbReference>
<dbReference type="InterPro" id="IPR029069">
    <property type="entry name" value="HotDog_dom_sf"/>
</dbReference>
<dbReference type="AlphaFoldDB" id="A0A7D5L962"/>
<dbReference type="CDD" id="cd03442">
    <property type="entry name" value="BFIT_BACH"/>
    <property type="match status" value="1"/>
</dbReference>
<dbReference type="InterPro" id="IPR006683">
    <property type="entry name" value="Thioestr_dom"/>
</dbReference>
<dbReference type="Proteomes" id="UP000509626">
    <property type="component" value="Chromosome"/>
</dbReference>
<proteinExistence type="predicted"/>
<gene>
    <name evidence="3" type="ORF">HUG12_03790</name>
</gene>
<dbReference type="GO" id="GO:0009062">
    <property type="term" value="P:fatty acid catabolic process"/>
    <property type="evidence" value="ECO:0007669"/>
    <property type="project" value="TreeGrafter"/>
</dbReference>
<dbReference type="InterPro" id="IPR033120">
    <property type="entry name" value="HOTDOG_ACOT"/>
</dbReference>
<evidence type="ECO:0000313" key="3">
    <source>
        <dbReference type="EMBL" id="QLG60910.1"/>
    </source>
</evidence>
<sequence>MVSGEASAGTDDGGAEAVSLAASYTETSEVLMPDATNNLGRALGGWVLERMDVGGVIAARRFARSQVVTASIDRVDFHAPIDLGDVVVLAAYVYDVGETSMRVRVDVHAERPSEGVRRETASSHLTFVAIDEDEQVRPVPELAVETKRERDLRRCAREAE</sequence>
<dbReference type="SUPFAM" id="SSF54637">
    <property type="entry name" value="Thioesterase/thiol ester dehydrase-isomerase"/>
    <property type="match status" value="1"/>
</dbReference>
<dbReference type="EMBL" id="CP058579">
    <property type="protein sequence ID" value="QLG60910.1"/>
    <property type="molecule type" value="Genomic_DNA"/>
</dbReference>
<dbReference type="KEGG" id="halu:HUG12_03790"/>
<dbReference type="GO" id="GO:0005829">
    <property type="term" value="C:cytosol"/>
    <property type="evidence" value="ECO:0007669"/>
    <property type="project" value="TreeGrafter"/>
</dbReference>
<keyword evidence="4" id="KW-1185">Reference proteome</keyword>
<organism evidence="3 4">
    <name type="scientific">Halorarum salinum</name>
    <dbReference type="NCBI Taxonomy" id="2743089"/>
    <lineage>
        <taxon>Archaea</taxon>
        <taxon>Methanobacteriati</taxon>
        <taxon>Methanobacteriota</taxon>
        <taxon>Stenosarchaea group</taxon>
        <taxon>Halobacteria</taxon>
        <taxon>Halobacteriales</taxon>
        <taxon>Haloferacaceae</taxon>
        <taxon>Halorarum</taxon>
    </lineage>
</organism>
<protein>
    <submittedName>
        <fullName evidence="3">Acyl-CoA thioesterase</fullName>
    </submittedName>
</protein>